<dbReference type="AlphaFoldDB" id="A0A0A8YG35"/>
<accession>A0A0A8YG35</accession>
<proteinExistence type="predicted"/>
<protein>
    <submittedName>
        <fullName evidence="1">Uncharacterized protein</fullName>
    </submittedName>
</protein>
<reference evidence="1" key="2">
    <citation type="journal article" date="2015" name="Data Brief">
        <title>Shoot transcriptome of the giant reed, Arundo donax.</title>
        <authorList>
            <person name="Barrero R.A."/>
            <person name="Guerrero F.D."/>
            <person name="Moolhuijzen P."/>
            <person name="Goolsby J.A."/>
            <person name="Tidwell J."/>
            <person name="Bellgard S.E."/>
            <person name="Bellgard M.I."/>
        </authorList>
    </citation>
    <scope>NUCLEOTIDE SEQUENCE</scope>
    <source>
        <tissue evidence="1">Shoot tissue taken approximately 20 cm above the soil surface</tissue>
    </source>
</reference>
<sequence>MSPNSQIAYLAILKEIGIFVNEHKSHRQASGYRYGITPSKWLSYMTNIFTSTNKFQ</sequence>
<organism evidence="1">
    <name type="scientific">Arundo donax</name>
    <name type="common">Giant reed</name>
    <name type="synonym">Donax arundinaceus</name>
    <dbReference type="NCBI Taxonomy" id="35708"/>
    <lineage>
        <taxon>Eukaryota</taxon>
        <taxon>Viridiplantae</taxon>
        <taxon>Streptophyta</taxon>
        <taxon>Embryophyta</taxon>
        <taxon>Tracheophyta</taxon>
        <taxon>Spermatophyta</taxon>
        <taxon>Magnoliopsida</taxon>
        <taxon>Liliopsida</taxon>
        <taxon>Poales</taxon>
        <taxon>Poaceae</taxon>
        <taxon>PACMAD clade</taxon>
        <taxon>Arundinoideae</taxon>
        <taxon>Arundineae</taxon>
        <taxon>Arundo</taxon>
    </lineage>
</organism>
<evidence type="ECO:0000313" key="1">
    <source>
        <dbReference type="EMBL" id="JAD24748.1"/>
    </source>
</evidence>
<reference evidence="1" key="1">
    <citation type="submission" date="2014-09" db="EMBL/GenBank/DDBJ databases">
        <authorList>
            <person name="Magalhaes I.L.F."/>
            <person name="Oliveira U."/>
            <person name="Santos F.R."/>
            <person name="Vidigal T.H.D.A."/>
            <person name="Brescovit A.D."/>
            <person name="Santos A.J."/>
        </authorList>
    </citation>
    <scope>NUCLEOTIDE SEQUENCE</scope>
    <source>
        <tissue evidence="1">Shoot tissue taken approximately 20 cm above the soil surface</tissue>
    </source>
</reference>
<dbReference type="EMBL" id="GBRH01273147">
    <property type="protein sequence ID" value="JAD24748.1"/>
    <property type="molecule type" value="Transcribed_RNA"/>
</dbReference>
<name>A0A0A8YG35_ARUDO</name>